<evidence type="ECO:0000256" key="3">
    <source>
        <dbReference type="ARBA" id="ARBA00023163"/>
    </source>
</evidence>
<keyword evidence="6" id="KW-1185">Reference proteome</keyword>
<dbReference type="InterPro" id="IPR036390">
    <property type="entry name" value="WH_DNA-bd_sf"/>
</dbReference>
<accession>A0AAW8P8T5</accession>
<organism evidence="5 6">
    <name type="scientific">Rhizobium redzepovicii</name>
    <dbReference type="NCBI Taxonomy" id="2867518"/>
    <lineage>
        <taxon>Bacteria</taxon>
        <taxon>Pseudomonadati</taxon>
        <taxon>Pseudomonadota</taxon>
        <taxon>Alphaproteobacteria</taxon>
        <taxon>Hyphomicrobiales</taxon>
        <taxon>Rhizobiaceae</taxon>
        <taxon>Rhizobium/Agrobacterium group</taxon>
        <taxon>Rhizobium</taxon>
    </lineage>
</organism>
<proteinExistence type="predicted"/>
<evidence type="ECO:0000256" key="1">
    <source>
        <dbReference type="ARBA" id="ARBA00023015"/>
    </source>
</evidence>
<name>A0AAW8P8T5_9HYPH</name>
<dbReference type="Pfam" id="PF00027">
    <property type="entry name" value="cNMP_binding"/>
    <property type="match status" value="1"/>
</dbReference>
<dbReference type="InterPro" id="IPR018490">
    <property type="entry name" value="cNMP-bd_dom_sf"/>
</dbReference>
<dbReference type="InterPro" id="IPR012318">
    <property type="entry name" value="HTH_CRP"/>
</dbReference>
<evidence type="ECO:0000259" key="4">
    <source>
        <dbReference type="PROSITE" id="PS50042"/>
    </source>
</evidence>
<dbReference type="Gene3D" id="1.10.10.10">
    <property type="entry name" value="Winged helix-like DNA-binding domain superfamily/Winged helix DNA-binding domain"/>
    <property type="match status" value="1"/>
</dbReference>
<keyword evidence="3" id="KW-0804">Transcription</keyword>
<dbReference type="Gene3D" id="2.60.120.10">
    <property type="entry name" value="Jelly Rolls"/>
    <property type="match status" value="1"/>
</dbReference>
<dbReference type="GO" id="GO:0005829">
    <property type="term" value="C:cytosol"/>
    <property type="evidence" value="ECO:0007669"/>
    <property type="project" value="TreeGrafter"/>
</dbReference>
<gene>
    <name evidence="5" type="ORF">RJJ37_24750</name>
</gene>
<dbReference type="InterPro" id="IPR000595">
    <property type="entry name" value="cNMP-bd_dom"/>
</dbReference>
<dbReference type="PROSITE" id="PS50042">
    <property type="entry name" value="CNMP_BINDING_3"/>
    <property type="match status" value="1"/>
</dbReference>
<dbReference type="PANTHER" id="PTHR24567:SF74">
    <property type="entry name" value="HTH-TYPE TRANSCRIPTIONAL REGULATOR ARCR"/>
    <property type="match status" value="1"/>
</dbReference>
<dbReference type="PANTHER" id="PTHR24567">
    <property type="entry name" value="CRP FAMILY TRANSCRIPTIONAL REGULATORY PROTEIN"/>
    <property type="match status" value="1"/>
</dbReference>
<dbReference type="GO" id="GO:0003700">
    <property type="term" value="F:DNA-binding transcription factor activity"/>
    <property type="evidence" value="ECO:0007669"/>
    <property type="project" value="TreeGrafter"/>
</dbReference>
<dbReference type="InterPro" id="IPR036388">
    <property type="entry name" value="WH-like_DNA-bd_sf"/>
</dbReference>
<keyword evidence="2" id="KW-0238">DNA-binding</keyword>
<comment type="caution">
    <text evidence="5">The sequence shown here is derived from an EMBL/GenBank/DDBJ whole genome shotgun (WGS) entry which is preliminary data.</text>
</comment>
<dbReference type="InterPro" id="IPR050397">
    <property type="entry name" value="Env_Response_Regulators"/>
</dbReference>
<dbReference type="Pfam" id="PF13545">
    <property type="entry name" value="HTH_Crp_2"/>
    <property type="match status" value="1"/>
</dbReference>
<dbReference type="SUPFAM" id="SSF51206">
    <property type="entry name" value="cAMP-binding domain-like"/>
    <property type="match status" value="1"/>
</dbReference>
<feature type="domain" description="Cyclic nucleotide-binding" evidence="4">
    <location>
        <begin position="53"/>
        <end position="133"/>
    </location>
</feature>
<sequence>MSIAVAFVCLHAYTDVMVPQILAWHPEGLTIVSRRNGGDAVSHSIPMEFRNQLLRSLRREDLARLEPHLEPVDLKIKDILVEQDKPIEHVYFVEEGIASVVTVSPAGRTLEVSNVGREGMTGISILFDVDRTPLRTFMQVAGSGFRFPVEVLLKEMEASPSLRRKLLRYAHTVMIQTSDTALALGHYTVNQRLARWILMGHDRADGNDVPLTHEFLALMLGVRRAGVSIALAIIEGEGMIRAMRGHVVVRDRAALIDMAGGSYGLSEAEYARVLGGSFGRGDGFAERQHQQSFSGLITDFN</sequence>
<dbReference type="SMART" id="SM00100">
    <property type="entry name" value="cNMP"/>
    <property type="match status" value="1"/>
</dbReference>
<dbReference type="AlphaFoldDB" id="A0AAW8P8T5"/>
<reference evidence="6" key="1">
    <citation type="submission" date="2023-07" db="EMBL/GenBank/DDBJ databases">
        <title>Genomic characterization of faba bean (Vicia faba) microsymbionts in Mexican soils.</title>
        <authorList>
            <person name="Rivera Orduna F.N."/>
            <person name="Guevara-Luna J."/>
            <person name="Yan J."/>
            <person name="Arroyo-Herrera I."/>
            <person name="Li Y."/>
            <person name="Vasquez-Murrieta M.S."/>
            <person name="Wang E.T."/>
        </authorList>
    </citation>
    <scope>NUCLEOTIDE SEQUENCE [LARGE SCALE GENOMIC DNA]</scope>
    <source>
        <strain evidence="6">CH6</strain>
    </source>
</reference>
<evidence type="ECO:0000313" key="6">
    <source>
        <dbReference type="Proteomes" id="UP001269402"/>
    </source>
</evidence>
<dbReference type="GO" id="GO:0003677">
    <property type="term" value="F:DNA binding"/>
    <property type="evidence" value="ECO:0007669"/>
    <property type="project" value="UniProtKB-KW"/>
</dbReference>
<dbReference type="RefSeq" id="WP_310808424.1">
    <property type="nucleotide sequence ID" value="NZ_JAVLSH010000012.1"/>
</dbReference>
<evidence type="ECO:0000256" key="2">
    <source>
        <dbReference type="ARBA" id="ARBA00023125"/>
    </source>
</evidence>
<keyword evidence="1" id="KW-0805">Transcription regulation</keyword>
<protein>
    <submittedName>
        <fullName evidence="5">Crp/Fnr family transcriptional regulator</fullName>
    </submittedName>
</protein>
<dbReference type="EMBL" id="JAVLSH010000012">
    <property type="protein sequence ID" value="MDR9762801.1"/>
    <property type="molecule type" value="Genomic_DNA"/>
</dbReference>
<dbReference type="CDD" id="cd00038">
    <property type="entry name" value="CAP_ED"/>
    <property type="match status" value="1"/>
</dbReference>
<evidence type="ECO:0000313" key="5">
    <source>
        <dbReference type="EMBL" id="MDR9762801.1"/>
    </source>
</evidence>
<dbReference type="Proteomes" id="UP001269402">
    <property type="component" value="Unassembled WGS sequence"/>
</dbReference>
<dbReference type="SUPFAM" id="SSF46785">
    <property type="entry name" value="Winged helix' DNA-binding domain"/>
    <property type="match status" value="1"/>
</dbReference>
<dbReference type="InterPro" id="IPR014710">
    <property type="entry name" value="RmlC-like_jellyroll"/>
</dbReference>